<comment type="subcellular location">
    <subcellularLocation>
        <location evidence="1">Cell membrane</location>
        <topology evidence="1">Multi-pass membrane protein</topology>
    </subcellularLocation>
</comment>
<feature type="transmembrane region" description="Helical" evidence="6">
    <location>
        <begin position="39"/>
        <end position="60"/>
    </location>
</feature>
<evidence type="ECO:0000256" key="6">
    <source>
        <dbReference type="SAM" id="Phobius"/>
    </source>
</evidence>
<evidence type="ECO:0000256" key="1">
    <source>
        <dbReference type="ARBA" id="ARBA00004651"/>
    </source>
</evidence>
<evidence type="ECO:0000256" key="5">
    <source>
        <dbReference type="ARBA" id="ARBA00023136"/>
    </source>
</evidence>
<dbReference type="InterPro" id="IPR032816">
    <property type="entry name" value="VTT_dom"/>
</dbReference>
<organism evidence="8">
    <name type="scientific">marine metagenome</name>
    <dbReference type="NCBI Taxonomy" id="408172"/>
    <lineage>
        <taxon>unclassified sequences</taxon>
        <taxon>metagenomes</taxon>
        <taxon>ecological metagenomes</taxon>
    </lineage>
</organism>
<feature type="domain" description="VTT" evidence="7">
    <location>
        <begin position="49"/>
        <end position="166"/>
    </location>
</feature>
<gene>
    <name evidence="8" type="ORF">METZ01_LOCUS384705</name>
</gene>
<dbReference type="PANTHER" id="PTHR30353">
    <property type="entry name" value="INNER MEMBRANE PROTEIN DEDA-RELATED"/>
    <property type="match status" value="1"/>
</dbReference>
<protein>
    <recommendedName>
        <fullName evidence="7">VTT domain-containing protein</fullName>
    </recommendedName>
</protein>
<feature type="transmembrane region" description="Helical" evidence="6">
    <location>
        <begin position="149"/>
        <end position="171"/>
    </location>
</feature>
<sequence>MVEINSDLMGSLSALAISLGLDSSAIFLVPALAFCEALLGLGLFVSGAFLLATAMITYSAQPDILPLILLLAFLGAFSADMIGYFAGYLFSDTVNKTAFMGKYGKAREKFSSLVDRSMLLAICAGRLTPFLRSVTPFLAGSMGLRPTRFLVFEVISCTIWISGLASILLLIPGSVD</sequence>
<evidence type="ECO:0000256" key="3">
    <source>
        <dbReference type="ARBA" id="ARBA00022692"/>
    </source>
</evidence>
<feature type="transmembrane region" description="Helical" evidence="6">
    <location>
        <begin position="12"/>
        <end position="33"/>
    </location>
</feature>
<reference evidence="8" key="1">
    <citation type="submission" date="2018-05" db="EMBL/GenBank/DDBJ databases">
        <authorList>
            <person name="Lanie J.A."/>
            <person name="Ng W.-L."/>
            <person name="Kazmierczak K.M."/>
            <person name="Andrzejewski T.M."/>
            <person name="Davidsen T.M."/>
            <person name="Wayne K.J."/>
            <person name="Tettelin H."/>
            <person name="Glass J.I."/>
            <person name="Rusch D."/>
            <person name="Podicherti R."/>
            <person name="Tsui H.-C.T."/>
            <person name="Winkler M.E."/>
        </authorList>
    </citation>
    <scope>NUCLEOTIDE SEQUENCE</scope>
</reference>
<keyword evidence="5 6" id="KW-0472">Membrane</keyword>
<dbReference type="AlphaFoldDB" id="A0A382UDL0"/>
<evidence type="ECO:0000256" key="2">
    <source>
        <dbReference type="ARBA" id="ARBA00022475"/>
    </source>
</evidence>
<keyword evidence="2" id="KW-1003">Cell membrane</keyword>
<feature type="transmembrane region" description="Helical" evidence="6">
    <location>
        <begin position="67"/>
        <end position="90"/>
    </location>
</feature>
<evidence type="ECO:0000256" key="4">
    <source>
        <dbReference type="ARBA" id="ARBA00022989"/>
    </source>
</evidence>
<keyword evidence="4 6" id="KW-1133">Transmembrane helix</keyword>
<accession>A0A382UDL0</accession>
<name>A0A382UDL0_9ZZZZ</name>
<keyword evidence="3 6" id="KW-0812">Transmembrane</keyword>
<dbReference type="InterPro" id="IPR032818">
    <property type="entry name" value="DedA-like"/>
</dbReference>
<dbReference type="EMBL" id="UINC01143116">
    <property type="protein sequence ID" value="SVD31851.1"/>
    <property type="molecule type" value="Genomic_DNA"/>
</dbReference>
<dbReference type="PANTHER" id="PTHR30353:SF11">
    <property type="entry name" value="INNER MEMBRANE PROTEIN YQJA"/>
    <property type="match status" value="1"/>
</dbReference>
<evidence type="ECO:0000313" key="8">
    <source>
        <dbReference type="EMBL" id="SVD31851.1"/>
    </source>
</evidence>
<evidence type="ECO:0000259" key="7">
    <source>
        <dbReference type="Pfam" id="PF09335"/>
    </source>
</evidence>
<proteinExistence type="predicted"/>
<dbReference type="GO" id="GO:0005886">
    <property type="term" value="C:plasma membrane"/>
    <property type="evidence" value="ECO:0007669"/>
    <property type="project" value="UniProtKB-SubCell"/>
</dbReference>
<dbReference type="Pfam" id="PF09335">
    <property type="entry name" value="VTT_dom"/>
    <property type="match status" value="1"/>
</dbReference>